<keyword evidence="2" id="KW-1185">Reference proteome</keyword>
<gene>
    <name evidence="1" type="ORF">HIBIKMCM_00051</name>
</gene>
<dbReference type="Proteomes" id="UP001182455">
    <property type="component" value="Segment"/>
</dbReference>
<accession>A0AA49EPW0</accession>
<proteinExistence type="predicted"/>
<dbReference type="EMBL" id="OR367448">
    <property type="protein sequence ID" value="WEM05541.1"/>
    <property type="molecule type" value="Genomic_DNA"/>
</dbReference>
<evidence type="ECO:0000313" key="2">
    <source>
        <dbReference type="Proteomes" id="UP001182455"/>
    </source>
</evidence>
<evidence type="ECO:0000313" key="1">
    <source>
        <dbReference type="EMBL" id="WEM05541.1"/>
    </source>
</evidence>
<sequence length="76" mass="8455">MSDQLDHRVTKLEFRVDGHDKDIEQTKTVQTAMSKSLNAIQQNLTQIKWLVTGAAGALTFKALDINGLLKLLLTAF</sequence>
<organism evidence="1 2">
    <name type="scientific">Ralstonia phage BOESR1</name>
    <dbReference type="NCBI Taxonomy" id="3034917"/>
    <lineage>
        <taxon>Viruses</taxon>
        <taxon>Duplodnaviria</taxon>
        <taxon>Heunggongvirae</taxon>
        <taxon>Uroviricota</taxon>
        <taxon>Caudoviricetes</taxon>
        <taxon>Autographivirales</taxon>
        <taxon>Autographivirales incertae sedis</taxon>
        <taxon>Boesrvirus</taxon>
        <taxon>Boesrvirus BOESR1</taxon>
    </lineage>
</organism>
<reference evidence="1" key="1">
    <citation type="submission" date="2023-07" db="EMBL/GenBank/DDBJ databases">
        <title>First report of Ralstonia pseudosolanacearum infecting Boesenbergia rotunda from Thailand.</title>
        <authorList>
            <person name="Carroll S."/>
            <person name="McGreig S."/>
            <person name="Bryning A."/>
            <person name="Vicente J.G."/>
            <person name="Aspin A."/>
        </authorList>
    </citation>
    <scope>NUCLEOTIDE SEQUENCE</scope>
</reference>
<name>A0AA49EPW0_9CAUD</name>
<protein>
    <submittedName>
        <fullName evidence="1">Uncharacterized protein</fullName>
    </submittedName>
</protein>